<dbReference type="Proteomes" id="UP000177876">
    <property type="component" value="Unassembled WGS sequence"/>
</dbReference>
<dbReference type="AlphaFoldDB" id="A0A1F2WGZ3"/>
<dbReference type="NCBIfam" id="NF003376">
    <property type="entry name" value="PRK04452.1-2"/>
    <property type="match status" value="1"/>
</dbReference>
<dbReference type="PANTHER" id="PTHR36214:SF5">
    <property type="entry name" value="ACETYL-COA DECARBONYLASE_SYNTHASE COMPLEX SUBUNIT DELTA"/>
    <property type="match status" value="1"/>
</dbReference>
<protein>
    <submittedName>
        <fullName evidence="2">Acetyl-CoA decarbonylase/synthase complex subunit delta</fullName>
    </submittedName>
</protein>
<evidence type="ECO:0000259" key="1">
    <source>
        <dbReference type="Pfam" id="PF03599"/>
    </source>
</evidence>
<accession>A0A1F2WGZ3</accession>
<sequence>MAFNLPTETAKGKVREVELGAGGKAKKEGGENCLPFHLWEGQMPNRPMVAAEVSDEVGEFPEALEKALGDVKNDPVAWAKKAVGEWGADAVFLLLTSTDPKATDAPPEQAADTVIKVEEAIDVPLIVYGTEDLEKDAELMKVVATKAEGKNLVMGPAKEENFKRIGAPAIGYKQTVVGMTPIDVNLAKQLNILLTNLGMEADKLIIDPTTGALGYGLEYTYSVMERLKIAALMQNDSMTQMPLLGNVGFQAWKTKEAKSSQEEYPEWGDPEKRGIMWETITALALLLAGADILVLRHPESIRLTKKLIDDLCAVGV</sequence>
<dbReference type="PANTHER" id="PTHR36214">
    <property type="match status" value="1"/>
</dbReference>
<dbReference type="EMBL" id="MELK01000048">
    <property type="protein sequence ID" value="OFW56133.1"/>
    <property type="molecule type" value="Genomic_DNA"/>
</dbReference>
<comment type="caution">
    <text evidence="2">The sequence shown here is derived from an EMBL/GenBank/DDBJ whole genome shotgun (WGS) entry which is preliminary data.</text>
</comment>
<reference evidence="2 3" key="1">
    <citation type="journal article" date="2016" name="Nat. Commun.">
        <title>Thousands of microbial genomes shed light on interconnected biogeochemical processes in an aquifer system.</title>
        <authorList>
            <person name="Anantharaman K."/>
            <person name="Brown C.T."/>
            <person name="Hug L.A."/>
            <person name="Sharon I."/>
            <person name="Castelle C.J."/>
            <person name="Probst A.J."/>
            <person name="Thomas B.C."/>
            <person name="Singh A."/>
            <person name="Wilkins M.J."/>
            <person name="Karaoz U."/>
            <person name="Brodie E.L."/>
            <person name="Williams K.H."/>
            <person name="Hubbard S.S."/>
            <person name="Banfield J.F."/>
        </authorList>
    </citation>
    <scope>NUCLEOTIDE SEQUENCE [LARGE SCALE GENOMIC DNA]</scope>
</reference>
<dbReference type="SUPFAM" id="SSF51717">
    <property type="entry name" value="Dihydropteroate synthetase-like"/>
    <property type="match status" value="1"/>
</dbReference>
<evidence type="ECO:0000313" key="3">
    <source>
        <dbReference type="Proteomes" id="UP000177876"/>
    </source>
</evidence>
<dbReference type="InterPro" id="IPR016041">
    <property type="entry name" value="Ac-CoA_synth_d_su_TIM-brl"/>
</dbReference>
<dbReference type="InterPro" id="IPR011005">
    <property type="entry name" value="Dihydropteroate_synth-like_sf"/>
</dbReference>
<gene>
    <name evidence="2" type="ORF">A2Y75_03150</name>
</gene>
<organism evidence="2 3">
    <name type="scientific">Candidatus Solincola sediminis</name>
    <dbReference type="NCBI Taxonomy" id="1797199"/>
    <lineage>
        <taxon>Bacteria</taxon>
        <taxon>Bacillati</taxon>
        <taxon>Actinomycetota</taxon>
        <taxon>Candidatus Geothermincolia</taxon>
        <taxon>Candidatus Geothermincolales</taxon>
        <taxon>Candidatus Geothermincolaceae</taxon>
        <taxon>Candidatus Solincola</taxon>
    </lineage>
</organism>
<dbReference type="STRING" id="1797197.A2Y75_03150"/>
<dbReference type="Pfam" id="PF03599">
    <property type="entry name" value="CdhD"/>
    <property type="match status" value="1"/>
</dbReference>
<evidence type="ECO:0000313" key="2">
    <source>
        <dbReference type="EMBL" id="OFW56133.1"/>
    </source>
</evidence>
<proteinExistence type="predicted"/>
<dbReference type="Gene3D" id="3.20.20.20">
    <property type="entry name" value="Dihydropteroate synthase-like"/>
    <property type="match status" value="1"/>
</dbReference>
<name>A0A1F2WGZ3_9ACTN</name>
<feature type="domain" description="CO dehydrogenase/acetyl-CoA synthase delta subunit TIM barrel" evidence="1">
    <location>
        <begin position="16"/>
        <end position="300"/>
    </location>
</feature>
<dbReference type="InterPro" id="IPR051069">
    <property type="entry name" value="ACDS_complex_subunit"/>
</dbReference>